<keyword evidence="4" id="KW-0812">Transmembrane</keyword>
<dbReference type="STRING" id="79604.AAY81_01215"/>
<dbReference type="RefSeq" id="WP_066660415.1">
    <property type="nucleotide sequence ID" value="NZ_CP011402.1"/>
</dbReference>
<feature type="transmembrane region" description="Helical" evidence="4">
    <location>
        <begin position="254"/>
        <end position="275"/>
    </location>
</feature>
<feature type="domain" description="HTH luxR-type" evidence="5">
    <location>
        <begin position="430"/>
        <end position="492"/>
    </location>
</feature>
<evidence type="ECO:0000256" key="2">
    <source>
        <dbReference type="ARBA" id="ARBA00023125"/>
    </source>
</evidence>
<dbReference type="InterPro" id="IPR036259">
    <property type="entry name" value="MFS_trans_sf"/>
</dbReference>
<sequence>MSYTSFITPRKLGWGFLLAWVFCAFYAGPAVSAVPNREGMGLDMLSRLLVDCAPVTIAILVLVALVVLEGRIGSVAHKRWARWGAPVLTALGTLLLSFCSVFDCSSTTLYLAGSVLNGLGSGVMWVLWGELYARLPQDEVEAAALLSAIIAAMLVLAASAMSGWVACAFVLSFPLISGALFVLAWSRDGDSAVSSDYLHRAEEDALVQAHDSVRGKPMSAMRAMGRSGWGVFCACLFTCIVGSLSGVMVSGASFQIIVLLSLAFMAVIGFVSLAGPRRLSIAFLYRWMCPVLTFAFAMLIVLDATLGGCIAFGVGLGARFAFCLITQMYFARFAARGQATPTQSYGLGWIFVHLGDLAGVLVMSSLAAFAPGASTASIAAICMVLLVVTTMYVLGDKDSFALAWTPVADKAQPSSVEGESSSESGSRIEELARELNLTPRETEVFALLMKGRSVPYIRDELVVSRETVATHVKHIYAKANVHSRQELLDLAN</sequence>
<evidence type="ECO:0000313" key="7">
    <source>
        <dbReference type="Proteomes" id="UP000182975"/>
    </source>
</evidence>
<feature type="transmembrane region" description="Helical" evidence="4">
    <location>
        <begin position="140"/>
        <end position="157"/>
    </location>
</feature>
<organism evidence="6 7">
    <name type="scientific">Denitrobacterium detoxificans</name>
    <dbReference type="NCBI Taxonomy" id="79604"/>
    <lineage>
        <taxon>Bacteria</taxon>
        <taxon>Bacillati</taxon>
        <taxon>Actinomycetota</taxon>
        <taxon>Coriobacteriia</taxon>
        <taxon>Eggerthellales</taxon>
        <taxon>Eggerthellaceae</taxon>
        <taxon>Denitrobacterium</taxon>
    </lineage>
</organism>
<dbReference type="SMART" id="SM00421">
    <property type="entry name" value="HTH_LUXR"/>
    <property type="match status" value="1"/>
</dbReference>
<feature type="transmembrane region" description="Helical" evidence="4">
    <location>
        <begin position="376"/>
        <end position="394"/>
    </location>
</feature>
<dbReference type="Proteomes" id="UP000182975">
    <property type="component" value="Unassembled WGS sequence"/>
</dbReference>
<accession>A0A1H8U0U7</accession>
<evidence type="ECO:0000256" key="1">
    <source>
        <dbReference type="ARBA" id="ARBA00023015"/>
    </source>
</evidence>
<dbReference type="InterPro" id="IPR016032">
    <property type="entry name" value="Sig_transdc_resp-reg_C-effctor"/>
</dbReference>
<feature type="transmembrane region" description="Helical" evidence="4">
    <location>
        <begin position="80"/>
        <end position="103"/>
    </location>
</feature>
<feature type="transmembrane region" description="Helical" evidence="4">
    <location>
        <begin position="310"/>
        <end position="335"/>
    </location>
</feature>
<name>A0A1H8U0U7_9ACTN</name>
<feature type="transmembrane region" description="Helical" evidence="4">
    <location>
        <begin position="287"/>
        <end position="304"/>
    </location>
</feature>
<dbReference type="SUPFAM" id="SSF46894">
    <property type="entry name" value="C-terminal effector domain of the bipartite response regulators"/>
    <property type="match status" value="1"/>
</dbReference>
<feature type="transmembrane region" description="Helical" evidence="4">
    <location>
        <begin position="228"/>
        <end position="248"/>
    </location>
</feature>
<dbReference type="PANTHER" id="PTHR44688:SF16">
    <property type="entry name" value="DNA-BINDING TRANSCRIPTIONAL ACTIVATOR DEVR_DOSR"/>
    <property type="match status" value="1"/>
</dbReference>
<dbReference type="GO" id="GO:0003677">
    <property type="term" value="F:DNA binding"/>
    <property type="evidence" value="ECO:0007669"/>
    <property type="project" value="UniProtKB-KW"/>
</dbReference>
<reference evidence="7" key="1">
    <citation type="submission" date="2016-10" db="EMBL/GenBank/DDBJ databases">
        <authorList>
            <person name="Varghese N."/>
        </authorList>
    </citation>
    <scope>NUCLEOTIDE SEQUENCE [LARGE SCALE GENOMIC DNA]</scope>
    <source>
        <strain evidence="7">DSM 21843</strain>
    </source>
</reference>
<keyword evidence="7" id="KW-1185">Reference proteome</keyword>
<feature type="transmembrane region" description="Helical" evidence="4">
    <location>
        <begin position="347"/>
        <end position="370"/>
    </location>
</feature>
<feature type="transmembrane region" description="Helical" evidence="4">
    <location>
        <begin position="109"/>
        <end position="128"/>
    </location>
</feature>
<dbReference type="CDD" id="cd06170">
    <property type="entry name" value="LuxR_C_like"/>
    <property type="match status" value="1"/>
</dbReference>
<keyword evidence="1" id="KW-0805">Transcription regulation</keyword>
<dbReference type="GO" id="GO:0006355">
    <property type="term" value="P:regulation of DNA-templated transcription"/>
    <property type="evidence" value="ECO:0007669"/>
    <property type="project" value="InterPro"/>
</dbReference>
<dbReference type="Gene3D" id="1.10.10.10">
    <property type="entry name" value="Winged helix-like DNA-binding domain superfamily/Winged helix DNA-binding domain"/>
    <property type="match status" value="1"/>
</dbReference>
<gene>
    <name evidence="6" type="ORF">SAMN02910314_01770</name>
</gene>
<dbReference type="InterPro" id="IPR000792">
    <property type="entry name" value="Tscrpt_reg_LuxR_C"/>
</dbReference>
<dbReference type="Pfam" id="PF00196">
    <property type="entry name" value="GerE"/>
    <property type="match status" value="1"/>
</dbReference>
<proteinExistence type="predicted"/>
<feature type="transmembrane region" description="Helical" evidence="4">
    <location>
        <begin position="163"/>
        <end position="185"/>
    </location>
</feature>
<dbReference type="AlphaFoldDB" id="A0A1H8U0U7"/>
<evidence type="ECO:0000313" key="6">
    <source>
        <dbReference type="EMBL" id="SEO96791.1"/>
    </source>
</evidence>
<dbReference type="InterPro" id="IPR036388">
    <property type="entry name" value="WH-like_DNA-bd_sf"/>
</dbReference>
<dbReference type="OrthoDB" id="9808843at2"/>
<dbReference type="PRINTS" id="PR00038">
    <property type="entry name" value="HTHLUXR"/>
</dbReference>
<evidence type="ECO:0000259" key="5">
    <source>
        <dbReference type="PROSITE" id="PS50043"/>
    </source>
</evidence>
<protein>
    <submittedName>
        <fullName evidence="6">Regulatory protein, luxR family</fullName>
    </submittedName>
</protein>
<dbReference type="SUPFAM" id="SSF103473">
    <property type="entry name" value="MFS general substrate transporter"/>
    <property type="match status" value="1"/>
</dbReference>
<keyword evidence="3" id="KW-0804">Transcription</keyword>
<keyword evidence="2" id="KW-0238">DNA-binding</keyword>
<feature type="transmembrane region" description="Helical" evidence="4">
    <location>
        <begin position="48"/>
        <end position="68"/>
    </location>
</feature>
<keyword evidence="4" id="KW-1133">Transmembrane helix</keyword>
<dbReference type="EMBL" id="FOEC01000014">
    <property type="protein sequence ID" value="SEO96791.1"/>
    <property type="molecule type" value="Genomic_DNA"/>
</dbReference>
<keyword evidence="4" id="KW-0472">Membrane</keyword>
<dbReference type="PANTHER" id="PTHR44688">
    <property type="entry name" value="DNA-BINDING TRANSCRIPTIONAL ACTIVATOR DEVR_DOSR"/>
    <property type="match status" value="1"/>
</dbReference>
<evidence type="ECO:0000256" key="3">
    <source>
        <dbReference type="ARBA" id="ARBA00023163"/>
    </source>
</evidence>
<dbReference type="PROSITE" id="PS50043">
    <property type="entry name" value="HTH_LUXR_2"/>
    <property type="match status" value="1"/>
</dbReference>
<evidence type="ECO:0000256" key="4">
    <source>
        <dbReference type="SAM" id="Phobius"/>
    </source>
</evidence>